<keyword evidence="5 6" id="KW-0472">Membrane</keyword>
<dbReference type="InterPro" id="IPR011701">
    <property type="entry name" value="MFS"/>
</dbReference>
<evidence type="ECO:0000313" key="9">
    <source>
        <dbReference type="Proteomes" id="UP001355653"/>
    </source>
</evidence>
<dbReference type="PROSITE" id="PS00217">
    <property type="entry name" value="SUGAR_TRANSPORT_2"/>
    <property type="match status" value="1"/>
</dbReference>
<dbReference type="Gene3D" id="1.20.1250.20">
    <property type="entry name" value="MFS general substrate transporter like domains"/>
    <property type="match status" value="1"/>
</dbReference>
<evidence type="ECO:0000256" key="1">
    <source>
        <dbReference type="ARBA" id="ARBA00004651"/>
    </source>
</evidence>
<dbReference type="CDD" id="cd17316">
    <property type="entry name" value="MFS_SV2_like"/>
    <property type="match status" value="1"/>
</dbReference>
<comment type="caution">
    <text evidence="8">The sequence shown here is derived from an EMBL/GenBank/DDBJ whole genome shotgun (WGS) entry which is preliminary data.</text>
</comment>
<evidence type="ECO:0000259" key="7">
    <source>
        <dbReference type="PROSITE" id="PS50850"/>
    </source>
</evidence>
<feature type="transmembrane region" description="Helical" evidence="6">
    <location>
        <begin position="372"/>
        <end position="393"/>
    </location>
</feature>
<dbReference type="RefSeq" id="WP_127454195.1">
    <property type="nucleotide sequence ID" value="NZ_JAROBY010000015.1"/>
</dbReference>
<feature type="transmembrane region" description="Helical" evidence="6">
    <location>
        <begin position="307"/>
        <end position="331"/>
    </location>
</feature>
<dbReference type="PROSITE" id="PS50850">
    <property type="entry name" value="MFS"/>
    <property type="match status" value="1"/>
</dbReference>
<keyword evidence="4 6" id="KW-1133">Transmembrane helix</keyword>
<feature type="domain" description="Major facilitator superfamily (MFS) profile" evidence="7">
    <location>
        <begin position="15"/>
        <end position="398"/>
    </location>
</feature>
<dbReference type="PANTHER" id="PTHR23508:SF10">
    <property type="entry name" value="CARBOXYLIC ACID TRANSPORTER PROTEIN HOMOLOG"/>
    <property type="match status" value="1"/>
</dbReference>
<evidence type="ECO:0000256" key="2">
    <source>
        <dbReference type="ARBA" id="ARBA00022448"/>
    </source>
</evidence>
<evidence type="ECO:0000256" key="6">
    <source>
        <dbReference type="SAM" id="Phobius"/>
    </source>
</evidence>
<sequence>MSKSTLLQDPAKRKLLFSAGISWLFDAMDVGIISFIVAALAVDWKLGAQQIGLLAAINSIGMAVGAAVAGASADRYGRRSVLLVTLLIFSIASGLSAIATGFIMLCILRFITGFGLGGELPVASTLVSESFSATERGRAVVLLESFWACGWIIAALISYFVIPAYGWRAAFLIGALPALYALYLRRAIQDSPRFNEQRNRRLTLKERASSVWSANFRKSTITLWILWFVVVFSYYGIFLWLPSVMVLKGFSLVKSFQYVLIMTLAQLPGYFTAAYFIEKFGRKFVLITYLLLTAFSAIWFSTAGTEAMLIAAGISLSFFNLGAWGAMYAYTPELYPTGIRSTGVGFAASFGRVGGIIGPYLVGLLVSRHHSITSIFTIFFIAIVFGALVLLFFGKETKGTDPDQAASS</sequence>
<feature type="transmembrane region" description="Helical" evidence="6">
    <location>
        <begin position="284"/>
        <end position="301"/>
    </location>
</feature>
<feature type="transmembrane region" description="Helical" evidence="6">
    <location>
        <begin position="139"/>
        <end position="161"/>
    </location>
</feature>
<evidence type="ECO:0000256" key="3">
    <source>
        <dbReference type="ARBA" id="ARBA00022692"/>
    </source>
</evidence>
<evidence type="ECO:0000256" key="5">
    <source>
        <dbReference type="ARBA" id="ARBA00023136"/>
    </source>
</evidence>
<feature type="transmembrane region" description="Helical" evidence="6">
    <location>
        <begin position="167"/>
        <end position="184"/>
    </location>
</feature>
<keyword evidence="9" id="KW-1185">Reference proteome</keyword>
<accession>A0ABU6D8J5</accession>
<feature type="transmembrane region" description="Helical" evidence="6">
    <location>
        <begin position="343"/>
        <end position="366"/>
    </location>
</feature>
<organism evidence="8 9">
    <name type="scientific">Paenibacillus chondroitinus</name>
    <dbReference type="NCBI Taxonomy" id="59842"/>
    <lineage>
        <taxon>Bacteria</taxon>
        <taxon>Bacillati</taxon>
        <taxon>Bacillota</taxon>
        <taxon>Bacilli</taxon>
        <taxon>Bacillales</taxon>
        <taxon>Paenibacillaceae</taxon>
        <taxon>Paenibacillus</taxon>
    </lineage>
</organism>
<dbReference type="InterPro" id="IPR005829">
    <property type="entry name" value="Sugar_transporter_CS"/>
</dbReference>
<dbReference type="PANTHER" id="PTHR23508">
    <property type="entry name" value="CARBOXYLIC ACID TRANSPORTER PROTEIN HOMOLOG"/>
    <property type="match status" value="1"/>
</dbReference>
<protein>
    <submittedName>
        <fullName evidence="8">MFS transporter</fullName>
    </submittedName>
</protein>
<dbReference type="Pfam" id="PF07690">
    <property type="entry name" value="MFS_1"/>
    <property type="match status" value="1"/>
</dbReference>
<dbReference type="Proteomes" id="UP001355653">
    <property type="component" value="Unassembled WGS sequence"/>
</dbReference>
<feature type="transmembrane region" description="Helical" evidence="6">
    <location>
        <begin position="48"/>
        <end position="69"/>
    </location>
</feature>
<gene>
    <name evidence="8" type="ORF">P5G65_09170</name>
</gene>
<feature type="transmembrane region" description="Helical" evidence="6">
    <location>
        <begin position="21"/>
        <end position="42"/>
    </location>
</feature>
<dbReference type="EMBL" id="JAROBY010000015">
    <property type="protein sequence ID" value="MEB4794065.1"/>
    <property type="molecule type" value="Genomic_DNA"/>
</dbReference>
<dbReference type="SUPFAM" id="SSF103473">
    <property type="entry name" value="MFS general substrate transporter"/>
    <property type="match status" value="1"/>
</dbReference>
<keyword evidence="3 6" id="KW-0812">Transmembrane</keyword>
<comment type="subcellular location">
    <subcellularLocation>
        <location evidence="1">Cell membrane</location>
        <topology evidence="1">Multi-pass membrane protein</topology>
    </subcellularLocation>
</comment>
<name>A0ABU6D8J5_9BACL</name>
<feature type="transmembrane region" description="Helical" evidence="6">
    <location>
        <begin position="221"/>
        <end position="241"/>
    </location>
</feature>
<evidence type="ECO:0000313" key="8">
    <source>
        <dbReference type="EMBL" id="MEB4794065.1"/>
    </source>
</evidence>
<keyword evidence="2" id="KW-0813">Transport</keyword>
<dbReference type="InterPro" id="IPR020846">
    <property type="entry name" value="MFS_dom"/>
</dbReference>
<feature type="transmembrane region" description="Helical" evidence="6">
    <location>
        <begin position="110"/>
        <end position="127"/>
    </location>
</feature>
<dbReference type="InterPro" id="IPR036259">
    <property type="entry name" value="MFS_trans_sf"/>
</dbReference>
<evidence type="ECO:0000256" key="4">
    <source>
        <dbReference type="ARBA" id="ARBA00022989"/>
    </source>
</evidence>
<proteinExistence type="predicted"/>
<reference evidence="8 9" key="1">
    <citation type="submission" date="2023-03" db="EMBL/GenBank/DDBJ databases">
        <title>Bacillus Genome Sequencing.</title>
        <authorList>
            <person name="Dunlap C."/>
        </authorList>
    </citation>
    <scope>NUCLEOTIDE SEQUENCE [LARGE SCALE GENOMIC DNA]</scope>
    <source>
        <strain evidence="8 9">NRS-1351</strain>
    </source>
</reference>
<feature type="transmembrane region" description="Helical" evidence="6">
    <location>
        <begin position="81"/>
        <end position="104"/>
    </location>
</feature>
<dbReference type="PROSITE" id="PS00216">
    <property type="entry name" value="SUGAR_TRANSPORT_1"/>
    <property type="match status" value="2"/>
</dbReference>
<feature type="transmembrane region" description="Helical" evidence="6">
    <location>
        <begin position="256"/>
        <end position="277"/>
    </location>
</feature>